<name>A0ABS0J0P7_9BACT</name>
<dbReference type="PROSITE" id="PS50110">
    <property type="entry name" value="RESPONSE_REGULATORY"/>
    <property type="match status" value="1"/>
</dbReference>
<evidence type="ECO:0000256" key="2">
    <source>
        <dbReference type="PROSITE-ProRule" id="PRU00169"/>
    </source>
</evidence>
<keyword evidence="5" id="KW-1185">Reference proteome</keyword>
<dbReference type="Gene3D" id="3.40.50.2300">
    <property type="match status" value="1"/>
</dbReference>
<dbReference type="InterPro" id="IPR011006">
    <property type="entry name" value="CheY-like_superfamily"/>
</dbReference>
<dbReference type="InterPro" id="IPR001789">
    <property type="entry name" value="Sig_transdc_resp-reg_receiver"/>
</dbReference>
<evidence type="ECO:0000259" key="3">
    <source>
        <dbReference type="PROSITE" id="PS50110"/>
    </source>
</evidence>
<evidence type="ECO:0000313" key="4">
    <source>
        <dbReference type="EMBL" id="MBG3875974.1"/>
    </source>
</evidence>
<dbReference type="Pfam" id="PF00072">
    <property type="entry name" value="Response_reg"/>
    <property type="match status" value="1"/>
</dbReference>
<evidence type="ECO:0000256" key="1">
    <source>
        <dbReference type="ARBA" id="ARBA00022553"/>
    </source>
</evidence>
<dbReference type="RefSeq" id="WP_196608195.1">
    <property type="nucleotide sequence ID" value="NZ_VRYY01000057.1"/>
</dbReference>
<dbReference type="PANTHER" id="PTHR44591">
    <property type="entry name" value="STRESS RESPONSE REGULATOR PROTEIN 1"/>
    <property type="match status" value="1"/>
</dbReference>
<organism evidence="4 5">
    <name type="scientific">Nitratidesulfovibrio oxamicus</name>
    <dbReference type="NCBI Taxonomy" id="32016"/>
    <lineage>
        <taxon>Bacteria</taxon>
        <taxon>Pseudomonadati</taxon>
        <taxon>Thermodesulfobacteriota</taxon>
        <taxon>Desulfovibrionia</taxon>
        <taxon>Desulfovibrionales</taxon>
        <taxon>Desulfovibrionaceae</taxon>
        <taxon>Nitratidesulfovibrio</taxon>
    </lineage>
</organism>
<dbReference type="SUPFAM" id="SSF52172">
    <property type="entry name" value="CheY-like"/>
    <property type="match status" value="1"/>
</dbReference>
<feature type="modified residue" description="4-aspartylphosphate" evidence="2">
    <location>
        <position position="52"/>
    </location>
</feature>
<evidence type="ECO:0000313" key="5">
    <source>
        <dbReference type="Proteomes" id="UP001194469"/>
    </source>
</evidence>
<proteinExistence type="predicted"/>
<dbReference type="EMBL" id="VRYY01000057">
    <property type="protein sequence ID" value="MBG3875974.1"/>
    <property type="molecule type" value="Genomic_DNA"/>
</dbReference>
<gene>
    <name evidence="4" type="ORF">FVW20_02770</name>
</gene>
<comment type="caution">
    <text evidence="4">The sequence shown here is derived from an EMBL/GenBank/DDBJ whole genome shotgun (WGS) entry which is preliminary data.</text>
</comment>
<dbReference type="InterPro" id="IPR050595">
    <property type="entry name" value="Bact_response_regulator"/>
</dbReference>
<dbReference type="PANTHER" id="PTHR44591:SF3">
    <property type="entry name" value="RESPONSE REGULATORY DOMAIN-CONTAINING PROTEIN"/>
    <property type="match status" value="1"/>
</dbReference>
<sequence length="121" mass="13700">MKRILIAEDQYEVRELVQATLRIGNYQILQAENGVQAVEMARLHRPDLILMDVMMPGEIDGLEATRRIRADPVTAGCRIIMLTAKGQTQDREEGMRAGADDYFPKPFSPLALIRKIEEFLG</sequence>
<accession>A0ABS0J0P7</accession>
<reference evidence="4 5" key="1">
    <citation type="submission" date="2019-08" db="EMBL/GenBank/DDBJ databases">
        <authorList>
            <person name="Luo N."/>
        </authorList>
    </citation>
    <scope>NUCLEOTIDE SEQUENCE [LARGE SCALE GENOMIC DNA]</scope>
    <source>
        <strain evidence="4 5">NCIMB 9442</strain>
    </source>
</reference>
<keyword evidence="1 2" id="KW-0597">Phosphoprotein</keyword>
<feature type="domain" description="Response regulatory" evidence="3">
    <location>
        <begin position="3"/>
        <end position="120"/>
    </location>
</feature>
<protein>
    <submittedName>
        <fullName evidence="4">Response regulator</fullName>
    </submittedName>
</protein>
<dbReference type="Proteomes" id="UP001194469">
    <property type="component" value="Unassembled WGS sequence"/>
</dbReference>
<dbReference type="SMART" id="SM00448">
    <property type="entry name" value="REC"/>
    <property type="match status" value="1"/>
</dbReference>